<proteinExistence type="predicted"/>
<sequence length="265" mass="29562">MTDHLVAHLRTALSGAVEGHRPFQILSDEELVAIEDPRASEFSMQPWIDSLEDDLAERTVARFGERSLLLRGLLRPKADESGATLVPSDELRLAAEARYLGVGYIMMRSTYARARSGRYVVLQPEIGGYEEDIDSDGMHVYSACTYAAATRRLAEYALPHVRHNSGGVRVRIRASHWQRWLVNELGADVRPVQVNLFLRGASVALEPDVWLVASAGDVGLLAVREQDDLLVTSMTRARLERRLAERVAHSLRIDLSTQLIEPTPL</sequence>
<organism evidence="1 2">
    <name type="scientific">Solicola gregarius</name>
    <dbReference type="NCBI Taxonomy" id="2908642"/>
    <lineage>
        <taxon>Bacteria</taxon>
        <taxon>Bacillati</taxon>
        <taxon>Actinomycetota</taxon>
        <taxon>Actinomycetes</taxon>
        <taxon>Propionibacteriales</taxon>
        <taxon>Nocardioidaceae</taxon>
        <taxon>Solicola</taxon>
    </lineage>
</organism>
<dbReference type="KEGG" id="sgrg:L0C25_04650"/>
<dbReference type="AlphaFoldDB" id="A0AA46YMB6"/>
<dbReference type="RefSeq" id="WP_271635266.1">
    <property type="nucleotide sequence ID" value="NZ_CP094970.1"/>
</dbReference>
<protein>
    <submittedName>
        <fullName evidence="1">Uncharacterized protein</fullName>
    </submittedName>
</protein>
<evidence type="ECO:0000313" key="2">
    <source>
        <dbReference type="Proteomes" id="UP001164390"/>
    </source>
</evidence>
<keyword evidence="2" id="KW-1185">Reference proteome</keyword>
<gene>
    <name evidence="1" type="ORF">L0C25_04650</name>
</gene>
<dbReference type="Proteomes" id="UP001164390">
    <property type="component" value="Chromosome"/>
</dbReference>
<dbReference type="EMBL" id="CP094970">
    <property type="protein sequence ID" value="UYM06371.1"/>
    <property type="molecule type" value="Genomic_DNA"/>
</dbReference>
<name>A0AA46YMB6_9ACTN</name>
<accession>A0AA46YMB6</accession>
<evidence type="ECO:0000313" key="1">
    <source>
        <dbReference type="EMBL" id="UYM06371.1"/>
    </source>
</evidence>
<reference evidence="1" key="1">
    <citation type="submission" date="2022-01" db="EMBL/GenBank/DDBJ databases">
        <title>Nocardioidaceae gen. sp. A5X3R13.</title>
        <authorList>
            <person name="Lopez Marin M.A."/>
            <person name="Uhlik O."/>
        </authorList>
    </citation>
    <scope>NUCLEOTIDE SEQUENCE</scope>
    <source>
        <strain evidence="1">A5X3R13</strain>
    </source>
</reference>